<dbReference type="InterPro" id="IPR026350">
    <property type="entry name" value="GxxExxY"/>
</dbReference>
<evidence type="ECO:0000313" key="2">
    <source>
        <dbReference type="Proteomes" id="UP000228510"/>
    </source>
</evidence>
<comment type="caution">
    <text evidence="1">The sequence shown here is derived from an EMBL/GenBank/DDBJ whole genome shotgun (WGS) entry which is preliminary data.</text>
</comment>
<sequence>MEEDKCIYKELSYEIVGLFFQVHKDLGRFRSEKQYGDYFKKLLQQKNLKYIREYRFNDHQYGKGDVRCIVDFIIEDKIIVEFKTRDSLTKEDYYQVKRYLVTLNLHLGILVNFRQPRLVPKRILNGLYYKKA</sequence>
<accession>A0A2H0UZ41</accession>
<dbReference type="EMBL" id="PFAT01000047">
    <property type="protein sequence ID" value="PIR92075.1"/>
    <property type="molecule type" value="Genomic_DNA"/>
</dbReference>
<organism evidence="1 2">
    <name type="scientific">Candidatus Falkowbacteria bacterium CG10_big_fil_rev_8_21_14_0_10_44_15</name>
    <dbReference type="NCBI Taxonomy" id="1974569"/>
    <lineage>
        <taxon>Bacteria</taxon>
        <taxon>Candidatus Falkowiibacteriota</taxon>
    </lineage>
</organism>
<reference evidence="2" key="1">
    <citation type="submission" date="2017-09" db="EMBL/GenBank/DDBJ databases">
        <title>Depth-based differentiation of microbial function through sediment-hosted aquifers and enrichment of novel symbionts in the deep terrestrial subsurface.</title>
        <authorList>
            <person name="Probst A.J."/>
            <person name="Ladd B."/>
            <person name="Jarett J.K."/>
            <person name="Geller-Mcgrath D.E."/>
            <person name="Sieber C.M.K."/>
            <person name="Emerson J.B."/>
            <person name="Anantharaman K."/>
            <person name="Thomas B.C."/>
            <person name="Malmstrom R."/>
            <person name="Stieglmeier M."/>
            <person name="Klingl A."/>
            <person name="Woyke T."/>
            <person name="Ryan C.M."/>
            <person name="Banfield J.F."/>
        </authorList>
    </citation>
    <scope>NUCLEOTIDE SEQUENCE [LARGE SCALE GENOMIC DNA]</scope>
</reference>
<protein>
    <submittedName>
        <fullName evidence="1">GxxExxY protein</fullName>
    </submittedName>
</protein>
<evidence type="ECO:0000313" key="1">
    <source>
        <dbReference type="EMBL" id="PIR92075.1"/>
    </source>
</evidence>
<dbReference type="Proteomes" id="UP000228510">
    <property type="component" value="Unassembled WGS sequence"/>
</dbReference>
<name>A0A2H0UZ41_9BACT</name>
<dbReference type="NCBIfam" id="TIGR04256">
    <property type="entry name" value="GxxExxY"/>
    <property type="match status" value="1"/>
</dbReference>
<dbReference type="AlphaFoldDB" id="A0A2H0UZ41"/>
<dbReference type="Pfam" id="PF13366">
    <property type="entry name" value="PDDEXK_3"/>
    <property type="match status" value="1"/>
</dbReference>
<proteinExistence type="predicted"/>
<gene>
    <name evidence="1" type="ORF">COU01_03720</name>
</gene>